<dbReference type="EMBL" id="MEUI01000011">
    <property type="protein sequence ID" value="OGC34981.1"/>
    <property type="molecule type" value="Genomic_DNA"/>
</dbReference>
<protein>
    <recommendedName>
        <fullName evidence="1">CinA C-terminal domain-containing protein</fullName>
    </recommendedName>
</protein>
<dbReference type="Pfam" id="PF02464">
    <property type="entry name" value="CinA"/>
    <property type="match status" value="1"/>
</dbReference>
<proteinExistence type="predicted"/>
<organism evidence="2 3">
    <name type="scientific">candidate division WOR-1 bacterium RIFOXYC2_FULL_41_25</name>
    <dbReference type="NCBI Taxonomy" id="1802586"/>
    <lineage>
        <taxon>Bacteria</taxon>
        <taxon>Bacillati</taxon>
        <taxon>Saganbacteria</taxon>
    </lineage>
</organism>
<dbReference type="InterPro" id="IPR008136">
    <property type="entry name" value="CinA_C"/>
</dbReference>
<accession>A0A1F4TQK0</accession>
<gene>
    <name evidence="2" type="ORF">A2462_05240</name>
</gene>
<evidence type="ECO:0000313" key="2">
    <source>
        <dbReference type="EMBL" id="OGC34981.1"/>
    </source>
</evidence>
<dbReference type="Proteomes" id="UP000177309">
    <property type="component" value="Unassembled WGS sequence"/>
</dbReference>
<evidence type="ECO:0000313" key="3">
    <source>
        <dbReference type="Proteomes" id="UP000177309"/>
    </source>
</evidence>
<dbReference type="AlphaFoldDB" id="A0A1F4TQK0"/>
<dbReference type="NCBIfam" id="TIGR00199">
    <property type="entry name" value="PncC_domain"/>
    <property type="match status" value="1"/>
</dbReference>
<dbReference type="InterPro" id="IPR036653">
    <property type="entry name" value="CinA-like_C"/>
</dbReference>
<comment type="caution">
    <text evidence="2">The sequence shown here is derived from an EMBL/GenBank/DDBJ whole genome shotgun (WGS) entry which is preliminary data.</text>
</comment>
<dbReference type="Gene3D" id="3.90.950.20">
    <property type="entry name" value="CinA-like"/>
    <property type="match status" value="1"/>
</dbReference>
<reference evidence="2 3" key="1">
    <citation type="journal article" date="2016" name="Nat. Commun.">
        <title>Thousands of microbial genomes shed light on interconnected biogeochemical processes in an aquifer system.</title>
        <authorList>
            <person name="Anantharaman K."/>
            <person name="Brown C.T."/>
            <person name="Hug L.A."/>
            <person name="Sharon I."/>
            <person name="Castelle C.J."/>
            <person name="Probst A.J."/>
            <person name="Thomas B.C."/>
            <person name="Singh A."/>
            <person name="Wilkins M.J."/>
            <person name="Karaoz U."/>
            <person name="Brodie E.L."/>
            <person name="Williams K.H."/>
            <person name="Hubbard S.S."/>
            <person name="Banfield J.F."/>
        </authorList>
    </citation>
    <scope>NUCLEOTIDE SEQUENCE [LARGE SCALE GENOMIC DNA]</scope>
</reference>
<dbReference type="SUPFAM" id="SSF142433">
    <property type="entry name" value="CinA-like"/>
    <property type="match status" value="1"/>
</dbReference>
<feature type="domain" description="CinA C-terminal" evidence="1">
    <location>
        <begin position="29"/>
        <end position="174"/>
    </location>
</feature>
<name>A0A1F4TQK0_UNCSA</name>
<sequence>MAEQDIKTVEIKLESFFTKVLSMIGKVTDQQIADSLKKSQQTVAVAESVTGGMLASRLTNPAGSSEYFIGGIVCYHPRIKALEVGVPASLINQHGVVSKEVALSLAEKIRAKYKTDIGISTTGVAGPGPIPPAPVGRVYIALASNKETEWKELNLQGSRYEIREKAAQSAMGLLWLHLGGDEILK</sequence>
<evidence type="ECO:0000259" key="1">
    <source>
        <dbReference type="Pfam" id="PF02464"/>
    </source>
</evidence>